<dbReference type="GO" id="GO:0045002">
    <property type="term" value="P:double-strand break repair via single-strand annealing"/>
    <property type="evidence" value="ECO:0007669"/>
    <property type="project" value="TreeGrafter"/>
</dbReference>
<dbReference type="PANTHER" id="PTHR12132:SF1">
    <property type="entry name" value="DNA REPAIR PROTEIN RAD52 HOMOLOG"/>
    <property type="match status" value="1"/>
</dbReference>
<dbReference type="GO" id="GO:0005634">
    <property type="term" value="C:nucleus"/>
    <property type="evidence" value="ECO:0007669"/>
    <property type="project" value="TreeGrafter"/>
</dbReference>
<feature type="compositionally biased region" description="Low complexity" evidence="5">
    <location>
        <begin position="356"/>
        <end position="372"/>
    </location>
</feature>
<dbReference type="PANTHER" id="PTHR12132">
    <property type="entry name" value="DNA REPAIR AND RECOMBINATION PROTEIN RAD52, RAD59"/>
    <property type="match status" value="1"/>
</dbReference>
<feature type="compositionally biased region" description="Pro residues" evidence="5">
    <location>
        <begin position="468"/>
        <end position="477"/>
    </location>
</feature>
<name>A0A364MZJ3_STELY</name>
<comment type="caution">
    <text evidence="6">The sequence shown here is derived from an EMBL/GenBank/DDBJ whole genome shotgun (WGS) entry which is preliminary data.</text>
</comment>
<comment type="similarity">
    <text evidence="1">Belongs to the RAD52 family.</text>
</comment>
<evidence type="ECO:0000256" key="3">
    <source>
        <dbReference type="ARBA" id="ARBA00023172"/>
    </source>
</evidence>
<feature type="compositionally biased region" description="Low complexity" evidence="5">
    <location>
        <begin position="312"/>
        <end position="338"/>
    </location>
</feature>
<dbReference type="InterPro" id="IPR041247">
    <property type="entry name" value="Rad52_fam"/>
</dbReference>
<dbReference type="EMBL" id="QGDH01000095">
    <property type="protein sequence ID" value="RAR07816.1"/>
    <property type="molecule type" value="Genomic_DNA"/>
</dbReference>
<feature type="compositionally biased region" description="Low complexity" evidence="5">
    <location>
        <begin position="394"/>
        <end position="406"/>
    </location>
</feature>
<feature type="compositionally biased region" description="Polar residues" evidence="5">
    <location>
        <begin position="423"/>
        <end position="439"/>
    </location>
</feature>
<dbReference type="Proteomes" id="UP000249619">
    <property type="component" value="Unassembled WGS sequence"/>
</dbReference>
<accession>A0A364MZJ3</accession>
<sequence>MPQLQQSGDSCPPHLDTTTMPAPGDQYNGGNVQNPFEERVVNGFTASEIATLQSRLNKQLGPEYISQRPGNGGGRVAYLEGNKAIALANEVFGFNGWSSSLGQVQIDYDIGYGSIENGKGKAASFEKAKKEAATDGLKRSLRTFGNVLGNCLYDKEYLKKVQAMKVKPIKFQEDSLYRHVDFAPPPKPEAQALVKQEPQKTPIRPNQALRTRTDHLNNESFGADFDDEADENLFDGVDVSEGHGDEFSFSETLSAPDTTGPRPVQPAKPNGVLSARTSPVRNTGPPRQPNGRPVQAGRGQPLAQQQPPPNQAPGRPQPQLQNGRQPQTPVQQQPRPMQNGGRMPPPAIENGAGPRPVGQQPQNQQVSNNQPLRPTPPQAQQPPNQQRSGPQGQPTTTPNANPAAPNLRPVGFVTSRAAELLQASETPSLNNIPQFNPNVDSPIPKEKRTPGIDHASSRPIKREAVGAPPAPQPPPQRPGVTSAGSFNRPNIVNPHLDANRRIGMPGAPGYAMSPSANRGAYKPPTFANGAGPNGMKRERAALQDVSNVGTNGNAIAEGPDAKKQKVDTPGTENNSGGTVNV</sequence>
<dbReference type="AlphaFoldDB" id="A0A364MZJ3"/>
<gene>
    <name evidence="6" type="ORF">DDE83_006305</name>
</gene>
<keyword evidence="7" id="KW-1185">Reference proteome</keyword>
<feature type="compositionally biased region" description="Acidic residues" evidence="5">
    <location>
        <begin position="224"/>
        <end position="233"/>
    </location>
</feature>
<feature type="compositionally biased region" description="Low complexity" evidence="5">
    <location>
        <begin position="295"/>
        <end position="305"/>
    </location>
</feature>
<dbReference type="Gene3D" id="3.30.390.80">
    <property type="entry name" value="DNA repair protein Rad52/59/22"/>
    <property type="match status" value="2"/>
</dbReference>
<organism evidence="6 7">
    <name type="scientific">Stemphylium lycopersici</name>
    <name type="common">Tomato gray leaf spot disease fungus</name>
    <name type="synonym">Thyrospora lycopersici</name>
    <dbReference type="NCBI Taxonomy" id="183478"/>
    <lineage>
        <taxon>Eukaryota</taxon>
        <taxon>Fungi</taxon>
        <taxon>Dikarya</taxon>
        <taxon>Ascomycota</taxon>
        <taxon>Pezizomycotina</taxon>
        <taxon>Dothideomycetes</taxon>
        <taxon>Pleosporomycetidae</taxon>
        <taxon>Pleosporales</taxon>
        <taxon>Pleosporineae</taxon>
        <taxon>Pleosporaceae</taxon>
        <taxon>Stemphylium</taxon>
    </lineage>
</organism>
<dbReference type="OrthoDB" id="206565at2759"/>
<feature type="compositionally biased region" description="Polar residues" evidence="5">
    <location>
        <begin position="570"/>
        <end position="581"/>
    </location>
</feature>
<reference evidence="7" key="1">
    <citation type="submission" date="2018-05" db="EMBL/GenBank/DDBJ databases">
        <title>Draft genome sequence of Stemphylium lycopersici strain CIDEFI 213.</title>
        <authorList>
            <person name="Medina R."/>
            <person name="Franco M.E.E."/>
            <person name="Lucentini C.G."/>
            <person name="Saparrat M.C.N."/>
            <person name="Balatti P.A."/>
        </authorList>
    </citation>
    <scope>NUCLEOTIDE SEQUENCE [LARGE SCALE GENOMIC DNA]</scope>
    <source>
        <strain evidence="7">CIDEFI 213</strain>
    </source>
</reference>
<feature type="region of interest" description="Disordered" evidence="5">
    <location>
        <begin position="1"/>
        <end position="31"/>
    </location>
</feature>
<keyword evidence="4" id="KW-0234">DNA repair</keyword>
<keyword evidence="3" id="KW-0233">DNA recombination</keyword>
<dbReference type="Pfam" id="PF04098">
    <property type="entry name" value="Rad52_Rad22"/>
    <property type="match status" value="1"/>
</dbReference>
<dbReference type="InterPro" id="IPR042525">
    <property type="entry name" value="Rad52_Rad59_Rad22_sf"/>
</dbReference>
<dbReference type="GO" id="GO:0000724">
    <property type="term" value="P:double-strand break repair via homologous recombination"/>
    <property type="evidence" value="ECO:0007669"/>
    <property type="project" value="TreeGrafter"/>
</dbReference>
<dbReference type="GO" id="GO:0006312">
    <property type="term" value="P:mitotic recombination"/>
    <property type="evidence" value="ECO:0007669"/>
    <property type="project" value="TreeGrafter"/>
</dbReference>
<evidence type="ECO:0000256" key="4">
    <source>
        <dbReference type="ARBA" id="ARBA00023204"/>
    </source>
</evidence>
<dbReference type="InterPro" id="IPR007232">
    <property type="entry name" value="Rad52_Rad59_Rad22"/>
</dbReference>
<protein>
    <submittedName>
        <fullName evidence="6">Rad52 dna repair protein radc</fullName>
    </submittedName>
</protein>
<dbReference type="SUPFAM" id="SSF54768">
    <property type="entry name" value="dsRNA-binding domain-like"/>
    <property type="match status" value="1"/>
</dbReference>
<evidence type="ECO:0000256" key="1">
    <source>
        <dbReference type="ARBA" id="ARBA00006638"/>
    </source>
</evidence>
<feature type="compositionally biased region" description="Polar residues" evidence="5">
    <location>
        <begin position="544"/>
        <end position="553"/>
    </location>
</feature>
<evidence type="ECO:0000313" key="6">
    <source>
        <dbReference type="EMBL" id="RAR07816.1"/>
    </source>
</evidence>
<keyword evidence="2" id="KW-0227">DNA damage</keyword>
<evidence type="ECO:0000313" key="7">
    <source>
        <dbReference type="Proteomes" id="UP000249619"/>
    </source>
</evidence>
<evidence type="ECO:0000256" key="2">
    <source>
        <dbReference type="ARBA" id="ARBA00022763"/>
    </source>
</evidence>
<proteinExistence type="inferred from homology"/>
<dbReference type="STRING" id="183478.A0A364MZJ3"/>
<feature type="region of interest" description="Disordered" evidence="5">
    <location>
        <begin position="180"/>
        <end position="581"/>
    </location>
</feature>
<evidence type="ECO:0000256" key="5">
    <source>
        <dbReference type="SAM" id="MobiDB-lite"/>
    </source>
</evidence>